<feature type="domain" description="Tyr recombinase" evidence="3">
    <location>
        <begin position="108"/>
        <end position="308"/>
    </location>
</feature>
<dbReference type="Pfam" id="PF00589">
    <property type="entry name" value="Phage_integrase"/>
    <property type="match status" value="1"/>
</dbReference>
<protein>
    <recommendedName>
        <fullName evidence="3">Tyr recombinase domain-containing protein</fullName>
    </recommendedName>
</protein>
<dbReference type="Gene3D" id="1.10.443.10">
    <property type="entry name" value="Intergrase catalytic core"/>
    <property type="match status" value="1"/>
</dbReference>
<organism evidence="4">
    <name type="scientific">marine sediment metagenome</name>
    <dbReference type="NCBI Taxonomy" id="412755"/>
    <lineage>
        <taxon>unclassified sequences</taxon>
        <taxon>metagenomes</taxon>
        <taxon>ecological metagenomes</taxon>
    </lineage>
</organism>
<dbReference type="InterPro" id="IPR013762">
    <property type="entry name" value="Integrase-like_cat_sf"/>
</dbReference>
<dbReference type="EMBL" id="LAZR01011263">
    <property type="protein sequence ID" value="KKM62588.1"/>
    <property type="molecule type" value="Genomic_DNA"/>
</dbReference>
<reference evidence="4" key="1">
    <citation type="journal article" date="2015" name="Nature">
        <title>Complex archaea that bridge the gap between prokaryotes and eukaryotes.</title>
        <authorList>
            <person name="Spang A."/>
            <person name="Saw J.H."/>
            <person name="Jorgensen S.L."/>
            <person name="Zaremba-Niedzwiedzka K."/>
            <person name="Martijn J."/>
            <person name="Lind A.E."/>
            <person name="van Eijk R."/>
            <person name="Schleper C."/>
            <person name="Guy L."/>
            <person name="Ettema T.J."/>
        </authorList>
    </citation>
    <scope>NUCLEOTIDE SEQUENCE</scope>
</reference>
<gene>
    <name evidence="4" type="ORF">LCGC14_1520160</name>
</gene>
<keyword evidence="1" id="KW-0238">DNA-binding</keyword>
<dbReference type="InterPro" id="IPR011010">
    <property type="entry name" value="DNA_brk_join_enz"/>
</dbReference>
<dbReference type="PANTHER" id="PTHR30349">
    <property type="entry name" value="PHAGE INTEGRASE-RELATED"/>
    <property type="match status" value="1"/>
</dbReference>
<dbReference type="PANTHER" id="PTHR30349:SF41">
    <property type="entry name" value="INTEGRASE_RECOMBINASE PROTEIN MJ0367-RELATED"/>
    <property type="match status" value="1"/>
</dbReference>
<dbReference type="SUPFAM" id="SSF56349">
    <property type="entry name" value="DNA breaking-rejoining enzymes"/>
    <property type="match status" value="1"/>
</dbReference>
<dbReference type="GO" id="GO:0006310">
    <property type="term" value="P:DNA recombination"/>
    <property type="evidence" value="ECO:0007669"/>
    <property type="project" value="UniProtKB-KW"/>
</dbReference>
<sequence>MKNTDFLSVLAHRFSDFVEFRRSGGVNPHNQIQMLRPFDRFLDQDGFQGRWPTRDTVELYIDTAKHLHPRTRDNRFSVLRQFCLYLRLFEPECFVPEQMLPRERRPSQVPHIYSEPEIKDMLAAALELPPLGSLRPKTYYTLLGLLYTTGLRGGEAFALNLSDFEVEQNLLFIRNGKFGKSRLVPISLSTSEVLQRYIEQRSLVGPAVPENPLFVNLKGSRLYHTNVEHAFGQVLKRSRLIGSKGITGCRLHWLRHTFACTRLLSWYRQGKDVNTLLPALATYLGHVKVSSTQVYLRATTELLEEANQRFLDNFRQNILKKGDPS</sequence>
<name>A0A0F9IZ22_9ZZZZ</name>
<dbReference type="InterPro" id="IPR002104">
    <property type="entry name" value="Integrase_catalytic"/>
</dbReference>
<dbReference type="AlphaFoldDB" id="A0A0F9IZ22"/>
<accession>A0A0F9IZ22</accession>
<evidence type="ECO:0000256" key="1">
    <source>
        <dbReference type="ARBA" id="ARBA00023125"/>
    </source>
</evidence>
<keyword evidence="2" id="KW-0233">DNA recombination</keyword>
<dbReference type="InterPro" id="IPR050090">
    <property type="entry name" value="Tyrosine_recombinase_XerCD"/>
</dbReference>
<dbReference type="GO" id="GO:0003677">
    <property type="term" value="F:DNA binding"/>
    <property type="evidence" value="ECO:0007669"/>
    <property type="project" value="UniProtKB-KW"/>
</dbReference>
<evidence type="ECO:0000313" key="4">
    <source>
        <dbReference type="EMBL" id="KKM62588.1"/>
    </source>
</evidence>
<dbReference type="PROSITE" id="PS51898">
    <property type="entry name" value="TYR_RECOMBINASE"/>
    <property type="match status" value="1"/>
</dbReference>
<comment type="caution">
    <text evidence="4">The sequence shown here is derived from an EMBL/GenBank/DDBJ whole genome shotgun (WGS) entry which is preliminary data.</text>
</comment>
<evidence type="ECO:0000256" key="2">
    <source>
        <dbReference type="ARBA" id="ARBA00023172"/>
    </source>
</evidence>
<evidence type="ECO:0000259" key="3">
    <source>
        <dbReference type="PROSITE" id="PS51898"/>
    </source>
</evidence>
<proteinExistence type="predicted"/>
<dbReference type="GO" id="GO:0015074">
    <property type="term" value="P:DNA integration"/>
    <property type="evidence" value="ECO:0007669"/>
    <property type="project" value="InterPro"/>
</dbReference>